<keyword evidence="2 4" id="KW-0328">Glycosyltransferase</keyword>
<dbReference type="PANTHER" id="PTHR11926">
    <property type="entry name" value="GLUCOSYL/GLUCURONOSYL TRANSFERASES"/>
    <property type="match status" value="1"/>
</dbReference>
<keyword evidence="3 4" id="KW-0808">Transferase</keyword>
<evidence type="ECO:0000256" key="5">
    <source>
        <dbReference type="RuleBase" id="RU362057"/>
    </source>
</evidence>
<evidence type="ECO:0000256" key="4">
    <source>
        <dbReference type="RuleBase" id="RU003718"/>
    </source>
</evidence>
<dbReference type="FunFam" id="3.40.50.2000:FF:000091">
    <property type="entry name" value="Glycosyltransferase"/>
    <property type="match status" value="1"/>
</dbReference>
<evidence type="ECO:0000256" key="3">
    <source>
        <dbReference type="ARBA" id="ARBA00022679"/>
    </source>
</evidence>
<protein>
    <recommendedName>
        <fullName evidence="5">Glycosyltransferase</fullName>
        <ecNumber evidence="5">2.4.1.-</ecNumber>
    </recommendedName>
</protein>
<dbReference type="Pfam" id="PF00201">
    <property type="entry name" value="UDPGT"/>
    <property type="match status" value="1"/>
</dbReference>
<comment type="caution">
    <text evidence="6">The sequence shown here is derived from an EMBL/GenBank/DDBJ whole genome shotgun (WGS) entry which is preliminary data.</text>
</comment>
<keyword evidence="7" id="KW-1185">Reference proteome</keyword>
<evidence type="ECO:0000313" key="6">
    <source>
        <dbReference type="EMBL" id="KAF8400361.1"/>
    </source>
</evidence>
<comment type="similarity">
    <text evidence="1 4">Belongs to the UDP-glycosyltransferase family.</text>
</comment>
<dbReference type="PANTHER" id="PTHR11926:SF1560">
    <property type="entry name" value="UDP-GLYCOSYLTRANSFERASE 74E1-RELATED"/>
    <property type="match status" value="1"/>
</dbReference>
<sequence>MPITNKENSSTKPHVIVLAFPFSSHPASLHTLVRKLAAAAPDVTFSFFSTAKSNGLIFGSEDNGLDNLKAYNVTDGVPPNYVFTGRPEAFIELFMKATLGNFKRAIDGVVEEKKITCVMSDTFLWFAGEMAEEMKVPWVPLWIAGQFSLSAHFYTDLIRRMIGTGPDATAGREDEPLNFIPGMSRFRIRDLQEGIVFGDVDSPFSNMLHRMGQMLPRAAAVAINSVEELNPTITDDLKKKFQNCLNVGPFSFMSALPSDPDVNGCLSWLDGQKAASVAYIGFGTVFSPPPQEQVALAEALETRGVPFLWSLKENLKGILPDGFLERTKGRGKVVSWAPQVQVLAHTAVGVFVTHCGWNSVLESVMGRVPMICRPIMADNRLNGRMVTEVWEIGVGMEGGVITIDGMMRGLDLILSEEKGKKMRGNIGALHELMGKAVGAQGSSSENFKILLESL</sequence>
<dbReference type="GO" id="GO:0080043">
    <property type="term" value="F:quercetin 3-O-glucosyltransferase activity"/>
    <property type="evidence" value="ECO:0007669"/>
    <property type="project" value="TreeGrafter"/>
</dbReference>
<dbReference type="SUPFAM" id="SSF53756">
    <property type="entry name" value="UDP-Glycosyltransferase/glycogen phosphorylase"/>
    <property type="match status" value="1"/>
</dbReference>
<dbReference type="AlphaFoldDB" id="A0A834Z7I8"/>
<dbReference type="Proteomes" id="UP000655225">
    <property type="component" value="Unassembled WGS sequence"/>
</dbReference>
<dbReference type="CDD" id="cd03784">
    <property type="entry name" value="GT1_Gtf-like"/>
    <property type="match status" value="1"/>
</dbReference>
<reference evidence="6 7" key="1">
    <citation type="submission" date="2020-04" db="EMBL/GenBank/DDBJ databases">
        <title>Plant Genome Project.</title>
        <authorList>
            <person name="Zhang R.-G."/>
        </authorList>
    </citation>
    <scope>NUCLEOTIDE SEQUENCE [LARGE SCALE GENOMIC DNA]</scope>
    <source>
        <strain evidence="6">YNK0</strain>
        <tissue evidence="6">Leaf</tissue>
    </source>
</reference>
<evidence type="ECO:0000313" key="7">
    <source>
        <dbReference type="Proteomes" id="UP000655225"/>
    </source>
</evidence>
<dbReference type="EMBL" id="JABCRI010000009">
    <property type="protein sequence ID" value="KAF8400361.1"/>
    <property type="molecule type" value="Genomic_DNA"/>
</dbReference>
<dbReference type="GO" id="GO:0080044">
    <property type="term" value="F:quercetin 7-O-glucosyltransferase activity"/>
    <property type="evidence" value="ECO:0007669"/>
    <property type="project" value="TreeGrafter"/>
</dbReference>
<dbReference type="Gene3D" id="3.40.50.2000">
    <property type="entry name" value="Glycogen Phosphorylase B"/>
    <property type="match status" value="2"/>
</dbReference>
<accession>A0A834Z7I8</accession>
<dbReference type="OMA" id="NEMRERT"/>
<organism evidence="6 7">
    <name type="scientific">Tetracentron sinense</name>
    <name type="common">Spur-leaf</name>
    <dbReference type="NCBI Taxonomy" id="13715"/>
    <lineage>
        <taxon>Eukaryota</taxon>
        <taxon>Viridiplantae</taxon>
        <taxon>Streptophyta</taxon>
        <taxon>Embryophyta</taxon>
        <taxon>Tracheophyta</taxon>
        <taxon>Spermatophyta</taxon>
        <taxon>Magnoliopsida</taxon>
        <taxon>Trochodendrales</taxon>
        <taxon>Trochodendraceae</taxon>
        <taxon>Tetracentron</taxon>
    </lineage>
</organism>
<proteinExistence type="inferred from homology"/>
<evidence type="ECO:0000256" key="1">
    <source>
        <dbReference type="ARBA" id="ARBA00009995"/>
    </source>
</evidence>
<dbReference type="InterPro" id="IPR035595">
    <property type="entry name" value="UDP_glycos_trans_CS"/>
</dbReference>
<dbReference type="InterPro" id="IPR002213">
    <property type="entry name" value="UDP_glucos_trans"/>
</dbReference>
<evidence type="ECO:0000256" key="2">
    <source>
        <dbReference type="ARBA" id="ARBA00022676"/>
    </source>
</evidence>
<dbReference type="EC" id="2.4.1.-" evidence="5"/>
<dbReference type="OrthoDB" id="5835829at2759"/>
<name>A0A834Z7I8_TETSI</name>
<dbReference type="PROSITE" id="PS00375">
    <property type="entry name" value="UDPGT"/>
    <property type="match status" value="1"/>
</dbReference>
<gene>
    <name evidence="6" type="ORF">HHK36_013659</name>
</gene>
<dbReference type="FunFam" id="3.40.50.2000:FF:000129">
    <property type="entry name" value="Glycosyltransferase"/>
    <property type="match status" value="1"/>
</dbReference>